<dbReference type="AlphaFoldDB" id="A0A9W6WA29"/>
<dbReference type="EMBL" id="BSTX01000002">
    <property type="protein sequence ID" value="GLZ78171.1"/>
    <property type="molecule type" value="Genomic_DNA"/>
</dbReference>
<organism evidence="1 2">
    <name type="scientific">Actinorhabdospora filicis</name>
    <dbReference type="NCBI Taxonomy" id="1785913"/>
    <lineage>
        <taxon>Bacteria</taxon>
        <taxon>Bacillati</taxon>
        <taxon>Actinomycetota</taxon>
        <taxon>Actinomycetes</taxon>
        <taxon>Micromonosporales</taxon>
        <taxon>Micromonosporaceae</taxon>
        <taxon>Actinorhabdospora</taxon>
    </lineage>
</organism>
<evidence type="ECO:0000313" key="1">
    <source>
        <dbReference type="EMBL" id="GLZ78171.1"/>
    </source>
</evidence>
<keyword evidence="2" id="KW-1185">Reference proteome</keyword>
<sequence length="142" mass="14664">MRPTAKPLPLLASIGVTVLVAAGVFGGYFLGATGDSGPRPAGNSPYEVAMALLAGIGESSPAAIEDLVPASYEAETAVAQILASRGGQRLYFSSLEFVGGDTTNYWTMRFTATTGGGGPSYSDALLVFLEDGRWWLGLGTPK</sequence>
<dbReference type="Proteomes" id="UP001165079">
    <property type="component" value="Unassembled WGS sequence"/>
</dbReference>
<comment type="caution">
    <text evidence="1">The sequence shown here is derived from an EMBL/GenBank/DDBJ whole genome shotgun (WGS) entry which is preliminary data.</text>
</comment>
<protein>
    <submittedName>
        <fullName evidence="1">Uncharacterized protein</fullName>
    </submittedName>
</protein>
<name>A0A9W6WA29_9ACTN</name>
<proteinExistence type="predicted"/>
<accession>A0A9W6WA29</accession>
<evidence type="ECO:0000313" key="2">
    <source>
        <dbReference type="Proteomes" id="UP001165079"/>
    </source>
</evidence>
<dbReference type="RefSeq" id="WP_285663343.1">
    <property type="nucleotide sequence ID" value="NZ_BSTX01000002.1"/>
</dbReference>
<reference evidence="1" key="1">
    <citation type="submission" date="2023-03" db="EMBL/GenBank/DDBJ databases">
        <title>Actinorhabdospora filicis NBRC 111898.</title>
        <authorList>
            <person name="Ichikawa N."/>
            <person name="Sato H."/>
            <person name="Tonouchi N."/>
        </authorList>
    </citation>
    <scope>NUCLEOTIDE SEQUENCE</scope>
    <source>
        <strain evidence="1">NBRC 111898</strain>
    </source>
</reference>
<gene>
    <name evidence="1" type="ORF">Afil01_29780</name>
</gene>